<keyword evidence="5" id="KW-0479">Metal-binding</keyword>
<keyword evidence="12" id="KW-0269">Exonuclease</keyword>
<dbReference type="STRING" id="1408163.A0A0F4YM99"/>
<dbReference type="Gene3D" id="3.60.10.10">
    <property type="entry name" value="Endonuclease/exonuclease/phosphatase"/>
    <property type="match status" value="1"/>
</dbReference>
<keyword evidence="7" id="KW-0378">Hydrolase</keyword>
<keyword evidence="12" id="KW-0255">Endonuclease</keyword>
<organism evidence="12 13">
    <name type="scientific">Rasamsonia emersonii (strain ATCC 16479 / CBS 393.64 / IMI 116815)</name>
    <dbReference type="NCBI Taxonomy" id="1408163"/>
    <lineage>
        <taxon>Eukaryota</taxon>
        <taxon>Fungi</taxon>
        <taxon>Dikarya</taxon>
        <taxon>Ascomycota</taxon>
        <taxon>Pezizomycotina</taxon>
        <taxon>Eurotiomycetes</taxon>
        <taxon>Eurotiomycetidae</taxon>
        <taxon>Eurotiales</taxon>
        <taxon>Trichocomaceae</taxon>
        <taxon>Rasamsonia</taxon>
    </lineage>
</organism>
<evidence type="ECO:0000256" key="6">
    <source>
        <dbReference type="ARBA" id="ARBA00022763"/>
    </source>
</evidence>
<feature type="domain" description="Endonuclease/exonuclease/phosphatase" evidence="11">
    <location>
        <begin position="74"/>
        <end position="344"/>
    </location>
</feature>
<comment type="cofactor">
    <cofactor evidence="1">
        <name>Mn(2+)</name>
        <dbReference type="ChEBI" id="CHEBI:29035"/>
    </cofactor>
</comment>
<dbReference type="PANTHER" id="PTHR15822:SF4">
    <property type="entry name" value="TYROSYL-DNA PHOSPHODIESTERASE 2"/>
    <property type="match status" value="1"/>
</dbReference>
<dbReference type="Pfam" id="PF03372">
    <property type="entry name" value="Exo_endo_phos"/>
    <property type="match status" value="1"/>
</dbReference>
<keyword evidence="4" id="KW-0540">Nuclease</keyword>
<dbReference type="InterPro" id="IPR036691">
    <property type="entry name" value="Endo/exonu/phosph_ase_sf"/>
</dbReference>
<dbReference type="GO" id="GO:0003697">
    <property type="term" value="F:single-stranded DNA binding"/>
    <property type="evidence" value="ECO:0007669"/>
    <property type="project" value="TreeGrafter"/>
</dbReference>
<dbReference type="Proteomes" id="UP000053958">
    <property type="component" value="Unassembled WGS sequence"/>
</dbReference>
<dbReference type="GO" id="GO:0004527">
    <property type="term" value="F:exonuclease activity"/>
    <property type="evidence" value="ECO:0007669"/>
    <property type="project" value="UniProtKB-KW"/>
</dbReference>
<evidence type="ECO:0000256" key="4">
    <source>
        <dbReference type="ARBA" id="ARBA00022722"/>
    </source>
</evidence>
<evidence type="ECO:0000313" key="13">
    <source>
        <dbReference type="Proteomes" id="UP000053958"/>
    </source>
</evidence>
<evidence type="ECO:0000256" key="3">
    <source>
        <dbReference type="ARBA" id="ARBA00004322"/>
    </source>
</evidence>
<gene>
    <name evidence="12" type="ORF">T310_6593</name>
</gene>
<keyword evidence="13" id="KW-1185">Reference proteome</keyword>
<dbReference type="AlphaFoldDB" id="A0A0F4YM99"/>
<dbReference type="GeneID" id="25318894"/>
<dbReference type="EMBL" id="LASV01000350">
    <property type="protein sequence ID" value="KKA19417.1"/>
    <property type="molecule type" value="Genomic_DNA"/>
</dbReference>
<dbReference type="InterPro" id="IPR051547">
    <property type="entry name" value="TDP2-like"/>
</dbReference>
<keyword evidence="9" id="KW-0234">DNA repair</keyword>
<keyword evidence="6" id="KW-0227">DNA damage</keyword>
<evidence type="ECO:0000313" key="12">
    <source>
        <dbReference type="EMBL" id="KKA19417.1"/>
    </source>
</evidence>
<dbReference type="CDD" id="cd09080">
    <property type="entry name" value="TDP2"/>
    <property type="match status" value="1"/>
</dbReference>
<keyword evidence="8" id="KW-0460">Magnesium</keyword>
<accession>A0A0F4YM99</accession>
<dbReference type="OrthoDB" id="9975959at2759"/>
<dbReference type="GO" id="GO:0070260">
    <property type="term" value="F:5'-tyrosyl-DNA phosphodiesterase activity"/>
    <property type="evidence" value="ECO:0007669"/>
    <property type="project" value="TreeGrafter"/>
</dbReference>
<evidence type="ECO:0000256" key="10">
    <source>
        <dbReference type="ARBA" id="ARBA00023242"/>
    </source>
</evidence>
<dbReference type="GO" id="GO:0005737">
    <property type="term" value="C:cytoplasm"/>
    <property type="evidence" value="ECO:0007669"/>
    <property type="project" value="TreeGrafter"/>
</dbReference>
<evidence type="ECO:0000259" key="11">
    <source>
        <dbReference type="Pfam" id="PF03372"/>
    </source>
</evidence>
<comment type="caution">
    <text evidence="12">The sequence shown here is derived from an EMBL/GenBank/DDBJ whole genome shotgun (WGS) entry which is preliminary data.</text>
</comment>
<comment type="cofactor">
    <cofactor evidence="2">
        <name>Mg(2+)</name>
        <dbReference type="ChEBI" id="CHEBI:18420"/>
    </cofactor>
</comment>
<protein>
    <submittedName>
        <fullName evidence="12">Endonuclease/exonuclease/phosphatase family protein</fullName>
    </submittedName>
</protein>
<evidence type="ECO:0000256" key="9">
    <source>
        <dbReference type="ARBA" id="ARBA00023204"/>
    </source>
</evidence>
<comment type="subcellular location">
    <subcellularLocation>
        <location evidence="3">Nucleus</location>
        <location evidence="3">PML body</location>
    </subcellularLocation>
</comment>
<sequence>MSRSIPASLSSLESKHSRSWVLNEPFAQPFYRFEKNGRRWVPVPVQVQQVQQVHDNDTAGAASASSLPSKFRLITWNIDAQVPHAEERMAGALTHLEKLYRQTTSTTTTADTPVVIFLQEMLPSDLQQIKQAGWVREHFHVTDLTPEFWESPYYGTTTLVDKRLVVQRVFRVHYCDTRMQRDGLFVDVLVGADTRGTASGAGVEPLLLRLCNTHLESLVSNPPLRPKQMKLASTFMHGSGSVNGLPPPHAAALAGDLNAFAPEDRTAPIECGLQDAFLVLGGRDDTDEAYTWGQQVPEELRRRFGCSRMDKVLFCGGLRVTGLERIGEGVKVKARGEEVWVTDHLGLMADFTVT</sequence>
<evidence type="ECO:0000256" key="8">
    <source>
        <dbReference type="ARBA" id="ARBA00022842"/>
    </source>
</evidence>
<keyword evidence="10" id="KW-0539">Nucleus</keyword>
<proteinExistence type="predicted"/>
<dbReference type="GO" id="GO:0006302">
    <property type="term" value="P:double-strand break repair"/>
    <property type="evidence" value="ECO:0007669"/>
    <property type="project" value="TreeGrafter"/>
</dbReference>
<dbReference type="InterPro" id="IPR005135">
    <property type="entry name" value="Endo/exonuclease/phosphatase"/>
</dbReference>
<dbReference type="SUPFAM" id="SSF56219">
    <property type="entry name" value="DNase I-like"/>
    <property type="match status" value="1"/>
</dbReference>
<dbReference type="PANTHER" id="PTHR15822">
    <property type="entry name" value="TRAF AND TNF RECEPTOR-ASSOCIATED PROTEIN"/>
    <property type="match status" value="1"/>
</dbReference>
<name>A0A0F4YM99_RASE3</name>
<dbReference type="GO" id="GO:0046872">
    <property type="term" value="F:metal ion binding"/>
    <property type="evidence" value="ECO:0007669"/>
    <property type="project" value="UniProtKB-KW"/>
</dbReference>
<evidence type="ECO:0000256" key="5">
    <source>
        <dbReference type="ARBA" id="ARBA00022723"/>
    </source>
</evidence>
<dbReference type="GO" id="GO:0004519">
    <property type="term" value="F:endonuclease activity"/>
    <property type="evidence" value="ECO:0007669"/>
    <property type="project" value="UniProtKB-KW"/>
</dbReference>
<reference evidence="12 13" key="1">
    <citation type="submission" date="2015-04" db="EMBL/GenBank/DDBJ databases">
        <authorList>
            <person name="Heijne W.H."/>
            <person name="Fedorova N.D."/>
            <person name="Nierman W.C."/>
            <person name="Vollebregt A.W."/>
            <person name="Zhao Z."/>
            <person name="Wu L."/>
            <person name="Kumar M."/>
            <person name="Stam H."/>
            <person name="van den Berg M.A."/>
            <person name="Pel H.J."/>
        </authorList>
    </citation>
    <scope>NUCLEOTIDE SEQUENCE [LARGE SCALE GENOMIC DNA]</scope>
    <source>
        <strain evidence="12 13">CBS 393.64</strain>
    </source>
</reference>
<evidence type="ECO:0000256" key="2">
    <source>
        <dbReference type="ARBA" id="ARBA00001946"/>
    </source>
</evidence>
<evidence type="ECO:0000256" key="7">
    <source>
        <dbReference type="ARBA" id="ARBA00022801"/>
    </source>
</evidence>
<dbReference type="RefSeq" id="XP_013326029.1">
    <property type="nucleotide sequence ID" value="XM_013470575.1"/>
</dbReference>
<evidence type="ECO:0000256" key="1">
    <source>
        <dbReference type="ARBA" id="ARBA00001936"/>
    </source>
</evidence>